<proteinExistence type="predicted"/>
<sequence length="38" mass="4568">MLFVLLHLLYLKPESTELNAKNRTNQNSYFDTYDPKYS</sequence>
<gene>
    <name evidence="1" type="ORF">HLUCCX10_04390</name>
</gene>
<dbReference type="EMBL" id="LJXT01000018">
    <property type="protein sequence ID" value="KPQ18886.1"/>
    <property type="molecule type" value="Genomic_DNA"/>
</dbReference>
<dbReference type="PATRIC" id="fig|1305737.6.peg.1527"/>
<name>A0A0P7XPK3_9BACT</name>
<comment type="caution">
    <text evidence="1">The sequence shown here is derived from an EMBL/GenBank/DDBJ whole genome shotgun (WGS) entry which is preliminary data.</text>
</comment>
<evidence type="ECO:0000313" key="1">
    <source>
        <dbReference type="EMBL" id="KPQ18886.1"/>
    </source>
</evidence>
<protein>
    <submittedName>
        <fullName evidence="1">Uncharacterized protein</fullName>
    </submittedName>
</protein>
<dbReference type="STRING" id="1305737.GCA_000526355_03284"/>
<dbReference type="Proteomes" id="UP000050421">
    <property type="component" value="Unassembled WGS sequence"/>
</dbReference>
<dbReference type="AlphaFoldDB" id="A0A0P7XPK3"/>
<evidence type="ECO:0000313" key="2">
    <source>
        <dbReference type="Proteomes" id="UP000050421"/>
    </source>
</evidence>
<accession>A0A0P7XPK3</accession>
<reference evidence="1 2" key="1">
    <citation type="submission" date="2015-09" db="EMBL/GenBank/DDBJ databases">
        <title>Identification and resolution of microdiversity through metagenomic sequencing of parallel consortia.</title>
        <authorList>
            <person name="Nelson W.C."/>
            <person name="Romine M.F."/>
            <person name="Lindemann S.R."/>
        </authorList>
    </citation>
    <scope>NUCLEOTIDE SEQUENCE [LARGE SCALE GENOMIC DNA]</scope>
    <source>
        <strain evidence="1">HL-49</strain>
    </source>
</reference>
<organism evidence="1 2">
    <name type="scientific">Algoriphagus marincola HL-49</name>
    <dbReference type="NCBI Taxonomy" id="1305737"/>
    <lineage>
        <taxon>Bacteria</taxon>
        <taxon>Pseudomonadati</taxon>
        <taxon>Bacteroidota</taxon>
        <taxon>Cytophagia</taxon>
        <taxon>Cytophagales</taxon>
        <taxon>Cyclobacteriaceae</taxon>
        <taxon>Algoriphagus</taxon>
    </lineage>
</organism>